<feature type="domain" description="EthD" evidence="2">
    <location>
        <begin position="21"/>
        <end position="114"/>
    </location>
</feature>
<evidence type="ECO:0000256" key="1">
    <source>
        <dbReference type="ARBA" id="ARBA00005986"/>
    </source>
</evidence>
<sequence length="129" mass="15127">TDKLPALRTDRVRMLGLITKNPSISQEEFERHWFEQHSQLILSLDIVKKNLLKYEQLHVNQNTRILLQGLNVPLIDCDGVGVFEAESYEKIFEVFNDPEFKAIIEPDEERFLDRAKTRVIPLDFLAFID</sequence>
<feature type="non-terminal residue" evidence="3">
    <location>
        <position position="1"/>
    </location>
</feature>
<gene>
    <name evidence="3" type="ORF">K435DRAFT_607717</name>
</gene>
<proteinExistence type="inferred from homology"/>
<keyword evidence="4" id="KW-1185">Reference proteome</keyword>
<dbReference type="InterPro" id="IPR011008">
    <property type="entry name" value="Dimeric_a/b-barrel"/>
</dbReference>
<dbReference type="GO" id="GO:0016491">
    <property type="term" value="F:oxidoreductase activity"/>
    <property type="evidence" value="ECO:0007669"/>
    <property type="project" value="InterPro"/>
</dbReference>
<dbReference type="Gene3D" id="3.30.70.100">
    <property type="match status" value="1"/>
</dbReference>
<dbReference type="Proteomes" id="UP000297245">
    <property type="component" value="Unassembled WGS sequence"/>
</dbReference>
<feature type="non-terminal residue" evidence="3">
    <location>
        <position position="129"/>
    </location>
</feature>
<comment type="similarity">
    <text evidence="1">Belongs to the tpcK family.</text>
</comment>
<evidence type="ECO:0000313" key="4">
    <source>
        <dbReference type="Proteomes" id="UP000297245"/>
    </source>
</evidence>
<dbReference type="InterPro" id="IPR009799">
    <property type="entry name" value="EthD_dom"/>
</dbReference>
<reference evidence="3 4" key="1">
    <citation type="journal article" date="2019" name="Nat. Ecol. Evol.">
        <title>Megaphylogeny resolves global patterns of mushroom evolution.</title>
        <authorList>
            <person name="Varga T."/>
            <person name="Krizsan K."/>
            <person name="Foldi C."/>
            <person name="Dima B."/>
            <person name="Sanchez-Garcia M."/>
            <person name="Sanchez-Ramirez S."/>
            <person name="Szollosi G.J."/>
            <person name="Szarkandi J.G."/>
            <person name="Papp V."/>
            <person name="Albert L."/>
            <person name="Andreopoulos W."/>
            <person name="Angelini C."/>
            <person name="Antonin V."/>
            <person name="Barry K.W."/>
            <person name="Bougher N.L."/>
            <person name="Buchanan P."/>
            <person name="Buyck B."/>
            <person name="Bense V."/>
            <person name="Catcheside P."/>
            <person name="Chovatia M."/>
            <person name="Cooper J."/>
            <person name="Damon W."/>
            <person name="Desjardin D."/>
            <person name="Finy P."/>
            <person name="Geml J."/>
            <person name="Haridas S."/>
            <person name="Hughes K."/>
            <person name="Justo A."/>
            <person name="Karasinski D."/>
            <person name="Kautmanova I."/>
            <person name="Kiss B."/>
            <person name="Kocsube S."/>
            <person name="Kotiranta H."/>
            <person name="LaButti K.M."/>
            <person name="Lechner B.E."/>
            <person name="Liimatainen K."/>
            <person name="Lipzen A."/>
            <person name="Lukacs Z."/>
            <person name="Mihaltcheva S."/>
            <person name="Morgado L.N."/>
            <person name="Niskanen T."/>
            <person name="Noordeloos M.E."/>
            <person name="Ohm R.A."/>
            <person name="Ortiz-Santana B."/>
            <person name="Ovrebo C."/>
            <person name="Racz N."/>
            <person name="Riley R."/>
            <person name="Savchenko A."/>
            <person name="Shiryaev A."/>
            <person name="Soop K."/>
            <person name="Spirin V."/>
            <person name="Szebenyi C."/>
            <person name="Tomsovsky M."/>
            <person name="Tulloss R.E."/>
            <person name="Uehling J."/>
            <person name="Grigoriev I.V."/>
            <person name="Vagvolgyi C."/>
            <person name="Papp T."/>
            <person name="Martin F.M."/>
            <person name="Miettinen O."/>
            <person name="Hibbett D.S."/>
            <person name="Nagy L.G."/>
        </authorList>
    </citation>
    <scope>NUCLEOTIDE SEQUENCE [LARGE SCALE GENOMIC DNA]</scope>
    <source>
        <strain evidence="3 4">CBS 962.96</strain>
    </source>
</reference>
<dbReference type="SUPFAM" id="SSF54909">
    <property type="entry name" value="Dimeric alpha+beta barrel"/>
    <property type="match status" value="1"/>
</dbReference>
<dbReference type="Pfam" id="PF07110">
    <property type="entry name" value="EthD"/>
    <property type="match status" value="1"/>
</dbReference>
<accession>A0A4V4HBQ8</accession>
<dbReference type="EMBL" id="ML179923">
    <property type="protein sequence ID" value="THU80255.1"/>
    <property type="molecule type" value="Genomic_DNA"/>
</dbReference>
<dbReference type="OrthoDB" id="3183782at2759"/>
<protein>
    <recommendedName>
        <fullName evidence="2">EthD domain-containing protein</fullName>
    </recommendedName>
</protein>
<evidence type="ECO:0000259" key="2">
    <source>
        <dbReference type="Pfam" id="PF07110"/>
    </source>
</evidence>
<name>A0A4V4HBQ8_DENBC</name>
<evidence type="ECO:0000313" key="3">
    <source>
        <dbReference type="EMBL" id="THU80255.1"/>
    </source>
</evidence>
<organism evidence="3 4">
    <name type="scientific">Dendrothele bispora (strain CBS 962.96)</name>
    <dbReference type="NCBI Taxonomy" id="1314807"/>
    <lineage>
        <taxon>Eukaryota</taxon>
        <taxon>Fungi</taxon>
        <taxon>Dikarya</taxon>
        <taxon>Basidiomycota</taxon>
        <taxon>Agaricomycotina</taxon>
        <taxon>Agaricomycetes</taxon>
        <taxon>Agaricomycetidae</taxon>
        <taxon>Agaricales</taxon>
        <taxon>Agaricales incertae sedis</taxon>
        <taxon>Dendrothele</taxon>
    </lineage>
</organism>
<dbReference type="AlphaFoldDB" id="A0A4V4HBQ8"/>